<dbReference type="AlphaFoldDB" id="A0A5J5A7V2"/>
<keyword evidence="10" id="KW-1185">Reference proteome</keyword>
<dbReference type="PROSITE" id="PS01228">
    <property type="entry name" value="COF_1"/>
    <property type="match status" value="1"/>
</dbReference>
<comment type="pathway">
    <text evidence="1">Cofactor biosynthesis; FMN biosynthesis; FMN from riboflavin (ATP route): step 1/1.</text>
</comment>
<dbReference type="Proteomes" id="UP000325577">
    <property type="component" value="Linkage Group LG3"/>
</dbReference>
<evidence type="ECO:0000256" key="6">
    <source>
        <dbReference type="ARBA" id="ARBA00022741"/>
    </source>
</evidence>
<dbReference type="FunFam" id="1.10.150.240:FF:000001">
    <property type="entry name" value="Haloacid dehalogenase-like hydrolase domain"/>
    <property type="match status" value="1"/>
</dbReference>
<dbReference type="PANTHER" id="PTHR18901">
    <property type="entry name" value="2-DEOXYGLUCOSE-6-PHOSPHATE PHOSPHATASE 2"/>
    <property type="match status" value="1"/>
</dbReference>
<evidence type="ECO:0000313" key="10">
    <source>
        <dbReference type="Proteomes" id="UP000325577"/>
    </source>
</evidence>
<dbReference type="SFLD" id="SFLDS00003">
    <property type="entry name" value="Haloacid_Dehalogenase"/>
    <property type="match status" value="1"/>
</dbReference>
<dbReference type="SFLD" id="SFLDG01129">
    <property type="entry name" value="C1.5:_HAD__Beta-PGM__Phosphata"/>
    <property type="match status" value="1"/>
</dbReference>
<evidence type="ECO:0000313" key="9">
    <source>
        <dbReference type="EMBL" id="KAA8526294.1"/>
    </source>
</evidence>
<dbReference type="Pfam" id="PF01687">
    <property type="entry name" value="Flavokinase"/>
    <property type="match status" value="1"/>
</dbReference>
<dbReference type="InterPro" id="IPR036412">
    <property type="entry name" value="HAD-like_sf"/>
</dbReference>
<dbReference type="InterPro" id="IPR006439">
    <property type="entry name" value="HAD-SF_hydro_IA"/>
</dbReference>
<keyword evidence="6" id="KW-0547">Nucleotide-binding</keyword>
<evidence type="ECO:0000256" key="4">
    <source>
        <dbReference type="ARBA" id="ARBA00022643"/>
    </source>
</evidence>
<dbReference type="SUPFAM" id="SSF56784">
    <property type="entry name" value="HAD-like"/>
    <property type="match status" value="1"/>
</dbReference>
<dbReference type="SUPFAM" id="SSF82114">
    <property type="entry name" value="Riboflavin kinase-like"/>
    <property type="match status" value="1"/>
</dbReference>
<name>A0A5J5A7V2_9ASTE</name>
<evidence type="ECO:0000256" key="1">
    <source>
        <dbReference type="ARBA" id="ARBA00005201"/>
    </source>
</evidence>
<dbReference type="InterPro" id="IPR015865">
    <property type="entry name" value="Riboflavin_kinase_bac/euk"/>
</dbReference>
<evidence type="ECO:0000256" key="3">
    <source>
        <dbReference type="ARBA" id="ARBA00022630"/>
    </source>
</evidence>
<dbReference type="GO" id="GO:0043136">
    <property type="term" value="F:sn-glycerol 3-phosphatase activity"/>
    <property type="evidence" value="ECO:0007669"/>
    <property type="project" value="TreeGrafter"/>
</dbReference>
<gene>
    <name evidence="9" type="ORF">F0562_008503</name>
</gene>
<dbReference type="InterPro" id="IPR023465">
    <property type="entry name" value="Riboflavin_kinase_dom_sf"/>
</dbReference>
<evidence type="ECO:0000256" key="5">
    <source>
        <dbReference type="ARBA" id="ARBA00022679"/>
    </source>
</evidence>
<proteinExistence type="predicted"/>
<keyword evidence="3" id="KW-0285">Flavoprotein</keyword>
<dbReference type="InterPro" id="IPR023198">
    <property type="entry name" value="PGP-like_dom2"/>
</dbReference>
<dbReference type="PANTHER" id="PTHR18901:SF44">
    <property type="entry name" value="OS01G0757900 PROTEIN"/>
    <property type="match status" value="1"/>
</dbReference>
<dbReference type="GO" id="GO:0009398">
    <property type="term" value="P:FMN biosynthetic process"/>
    <property type="evidence" value="ECO:0007669"/>
    <property type="project" value="UniProtKB-UniPathway"/>
</dbReference>
<evidence type="ECO:0000259" key="8">
    <source>
        <dbReference type="Pfam" id="PF01687"/>
    </source>
</evidence>
<sequence length="391" mass="42913">MNDSVSESHNAGSHISAVILDLDGTILNTEQATKDVLKEFLVKYGKVLDREKEDTRLGVTMRESSIAIVKDYDLPLTPDRFIQEIMPMYREKWAQARALPGANRLIMHLHKHGVPCALASNSLRANIDAKVSHQEGWKESFSVIIGSDQVKSGKPSPDLFLEAANKMGVDAVCCLVIEDSLVGVKAAKAAGMKVVAVPSIQRKLGQFSIADSVLQSLLEFQPELWGLPPFEDWVDNALPVEPFYLRGLYGNGLLILNEFADNGPSALPDQVSGLYFGWAKVDTYEMIFKVVVSIGWDHDCCTSERKIQLCLVDGSDEDICDQQMQLMLVGYIRGLNTKVNTSSNVEIFEEDKFIAAAAAAAAAALDLPMFVHHTCVPFFSEDGSAASDENE</sequence>
<evidence type="ECO:0000256" key="7">
    <source>
        <dbReference type="ARBA" id="ARBA00022840"/>
    </source>
</evidence>
<dbReference type="NCBIfam" id="TIGR01509">
    <property type="entry name" value="HAD-SF-IA-v3"/>
    <property type="match status" value="1"/>
</dbReference>
<dbReference type="FunFam" id="3.40.50.1000:FF:000119">
    <property type="entry name" value="Bifunctional riboflavin kinase/FMN phosphatase"/>
    <property type="match status" value="1"/>
</dbReference>
<organism evidence="9 10">
    <name type="scientific">Nyssa sinensis</name>
    <dbReference type="NCBI Taxonomy" id="561372"/>
    <lineage>
        <taxon>Eukaryota</taxon>
        <taxon>Viridiplantae</taxon>
        <taxon>Streptophyta</taxon>
        <taxon>Embryophyta</taxon>
        <taxon>Tracheophyta</taxon>
        <taxon>Spermatophyta</taxon>
        <taxon>Magnoliopsida</taxon>
        <taxon>eudicotyledons</taxon>
        <taxon>Gunneridae</taxon>
        <taxon>Pentapetalae</taxon>
        <taxon>asterids</taxon>
        <taxon>Cornales</taxon>
        <taxon>Nyssaceae</taxon>
        <taxon>Nyssa</taxon>
    </lineage>
</organism>
<dbReference type="Gene3D" id="1.10.150.240">
    <property type="entry name" value="Putative phosphatase, domain 2"/>
    <property type="match status" value="1"/>
</dbReference>
<evidence type="ECO:0000256" key="2">
    <source>
        <dbReference type="ARBA" id="ARBA00012105"/>
    </source>
</evidence>
<dbReference type="GO" id="GO:0008531">
    <property type="term" value="F:riboflavin kinase activity"/>
    <property type="evidence" value="ECO:0007669"/>
    <property type="project" value="UniProtKB-EC"/>
</dbReference>
<dbReference type="GO" id="GO:0006114">
    <property type="term" value="P:glycerol biosynthetic process"/>
    <property type="evidence" value="ECO:0007669"/>
    <property type="project" value="TreeGrafter"/>
</dbReference>
<dbReference type="SFLD" id="SFLDG01135">
    <property type="entry name" value="C1.5.6:_HAD__Beta-PGM__Phospha"/>
    <property type="match status" value="1"/>
</dbReference>
<dbReference type="GO" id="GO:0005524">
    <property type="term" value="F:ATP binding"/>
    <property type="evidence" value="ECO:0007669"/>
    <property type="project" value="UniProtKB-KW"/>
</dbReference>
<protein>
    <recommendedName>
        <fullName evidence="2">riboflavin kinase</fullName>
        <ecNumber evidence="2">2.7.1.26</ecNumber>
    </recommendedName>
</protein>
<dbReference type="EMBL" id="CM018046">
    <property type="protein sequence ID" value="KAA8526294.1"/>
    <property type="molecule type" value="Genomic_DNA"/>
</dbReference>
<feature type="domain" description="Riboflavin kinase" evidence="8">
    <location>
        <begin position="271"/>
        <end position="334"/>
    </location>
</feature>
<reference evidence="9 10" key="1">
    <citation type="submission" date="2019-09" db="EMBL/GenBank/DDBJ databases">
        <title>A chromosome-level genome assembly of the Chinese tupelo Nyssa sinensis.</title>
        <authorList>
            <person name="Yang X."/>
            <person name="Kang M."/>
            <person name="Yang Y."/>
            <person name="Xiong H."/>
            <person name="Wang M."/>
            <person name="Zhang Z."/>
            <person name="Wang Z."/>
            <person name="Wu H."/>
            <person name="Ma T."/>
            <person name="Liu J."/>
            <person name="Xi Z."/>
        </authorList>
    </citation>
    <scope>NUCLEOTIDE SEQUENCE [LARGE SCALE GENOMIC DNA]</scope>
    <source>
        <strain evidence="9">J267</strain>
        <tissue evidence="9">Leaf</tissue>
    </source>
</reference>
<dbReference type="InterPro" id="IPR023214">
    <property type="entry name" value="HAD_sf"/>
</dbReference>
<dbReference type="PRINTS" id="PR00413">
    <property type="entry name" value="HADHALOGNASE"/>
</dbReference>
<keyword evidence="7" id="KW-0067">ATP-binding</keyword>
<dbReference type="OrthoDB" id="276388at2759"/>
<dbReference type="UniPathway" id="UPA00276">
    <property type="reaction ID" value="UER00406"/>
</dbReference>
<keyword evidence="4" id="KW-0288">FMN</keyword>
<dbReference type="Pfam" id="PF13419">
    <property type="entry name" value="HAD_2"/>
    <property type="match status" value="1"/>
</dbReference>
<dbReference type="Gene3D" id="3.40.50.1000">
    <property type="entry name" value="HAD superfamily/HAD-like"/>
    <property type="match status" value="1"/>
</dbReference>
<accession>A0A5J5A7V2</accession>
<dbReference type="EC" id="2.7.1.26" evidence="2"/>
<dbReference type="GO" id="GO:0009231">
    <property type="term" value="P:riboflavin biosynthetic process"/>
    <property type="evidence" value="ECO:0007669"/>
    <property type="project" value="InterPro"/>
</dbReference>
<dbReference type="Gene3D" id="2.40.30.30">
    <property type="entry name" value="Riboflavin kinase-like"/>
    <property type="match status" value="1"/>
</dbReference>
<dbReference type="InterPro" id="IPR041492">
    <property type="entry name" value="HAD_2"/>
</dbReference>
<keyword evidence="5" id="KW-0808">Transferase</keyword>